<accession>A0A840PD24</accession>
<evidence type="ECO:0000313" key="2">
    <source>
        <dbReference type="EMBL" id="MBB5136889.1"/>
    </source>
</evidence>
<organism evidence="2 3">
    <name type="scientific">Thermocatellispora tengchongensis</name>
    <dbReference type="NCBI Taxonomy" id="1073253"/>
    <lineage>
        <taxon>Bacteria</taxon>
        <taxon>Bacillati</taxon>
        <taxon>Actinomycetota</taxon>
        <taxon>Actinomycetes</taxon>
        <taxon>Streptosporangiales</taxon>
        <taxon>Streptosporangiaceae</taxon>
        <taxon>Thermocatellispora</taxon>
    </lineage>
</organism>
<keyword evidence="3" id="KW-1185">Reference proteome</keyword>
<dbReference type="AlphaFoldDB" id="A0A840PD24"/>
<keyword evidence="1" id="KW-1133">Transmembrane helix</keyword>
<keyword evidence="1" id="KW-0812">Transmembrane</keyword>
<feature type="transmembrane region" description="Helical" evidence="1">
    <location>
        <begin position="33"/>
        <end position="55"/>
    </location>
</feature>
<protein>
    <recommendedName>
        <fullName evidence="4">DUF1349 domain-containing protein</fullName>
    </recommendedName>
</protein>
<feature type="transmembrane region" description="Helical" evidence="1">
    <location>
        <begin position="493"/>
        <end position="512"/>
    </location>
</feature>
<feature type="transmembrane region" description="Helical" evidence="1">
    <location>
        <begin position="352"/>
        <end position="379"/>
    </location>
</feature>
<comment type="caution">
    <text evidence="2">The sequence shown here is derived from an EMBL/GenBank/DDBJ whole genome shotgun (WGS) entry which is preliminary data.</text>
</comment>
<evidence type="ECO:0000256" key="1">
    <source>
        <dbReference type="SAM" id="Phobius"/>
    </source>
</evidence>
<feature type="transmembrane region" description="Helical" evidence="1">
    <location>
        <begin position="311"/>
        <end position="331"/>
    </location>
</feature>
<reference evidence="2 3" key="1">
    <citation type="submission" date="2020-08" db="EMBL/GenBank/DDBJ databases">
        <title>Genomic Encyclopedia of Type Strains, Phase IV (KMG-IV): sequencing the most valuable type-strain genomes for metagenomic binning, comparative biology and taxonomic classification.</title>
        <authorList>
            <person name="Goeker M."/>
        </authorList>
    </citation>
    <scope>NUCLEOTIDE SEQUENCE [LARGE SCALE GENOMIC DNA]</scope>
    <source>
        <strain evidence="2 3">DSM 45615</strain>
    </source>
</reference>
<keyword evidence="1" id="KW-0472">Membrane</keyword>
<proteinExistence type="predicted"/>
<dbReference type="Gene3D" id="2.60.120.200">
    <property type="match status" value="1"/>
</dbReference>
<dbReference type="Proteomes" id="UP000578449">
    <property type="component" value="Unassembled WGS sequence"/>
</dbReference>
<sequence>MTAATTPYRSRVSGGRDGFAQALRAEWTKFRSVRGWVVTVAGAGALLVLVVLLTAGTNVATCGRGDVEEPCPGPVLGPGGRAVEDRFYFVHQPLDGDGVITVRVTSMSGRIRRPDPVGLVPGVMPWAKAGLMIKESAEQGAPYAAVMVTGAHGVRMQHGFTEDVAGRPGGVSAAAPRWLRLARSGDTVTGYESADGRQWTTVGTARLEGLPRTVRIGLFAASPGDLTVGHGALAGNTEERFTEVTAVMDQVGVRGAGTGGAWKQDDIGVSYEPDGTPHHAGGLSRSGGTFTVTGVGEIGPRLEGMTAQNTLTGTTPALVVVIVIGALFVTSEYRRGLIRTTLTAMPRPGRVLLAKATVIGGVVFAAGLAGAAAAVPAGLRLLRDNGNVILPVGALTEARLIAGTAALLALSAVLALGLGALLRRGVAAVIAALALVVLPYALATASVLPDTASAWLLRLTPAAAFAVQQGLPEYPQVTHYYSAAGGFYPLPPWAGVAVLGGYAALAVGLAAYRMRRGDA</sequence>
<feature type="transmembrane region" description="Helical" evidence="1">
    <location>
        <begin position="429"/>
        <end position="448"/>
    </location>
</feature>
<evidence type="ECO:0000313" key="3">
    <source>
        <dbReference type="Proteomes" id="UP000578449"/>
    </source>
</evidence>
<name>A0A840PD24_9ACTN</name>
<dbReference type="EMBL" id="JACHGN010000016">
    <property type="protein sequence ID" value="MBB5136889.1"/>
    <property type="molecule type" value="Genomic_DNA"/>
</dbReference>
<gene>
    <name evidence="2" type="ORF">HNP84_006641</name>
</gene>
<dbReference type="RefSeq" id="WP_185053767.1">
    <property type="nucleotide sequence ID" value="NZ_BAABIX010000021.1"/>
</dbReference>
<feature type="transmembrane region" description="Helical" evidence="1">
    <location>
        <begin position="399"/>
        <end position="422"/>
    </location>
</feature>
<evidence type="ECO:0008006" key="4">
    <source>
        <dbReference type="Google" id="ProtNLM"/>
    </source>
</evidence>